<dbReference type="AlphaFoldDB" id="A0AAV7E4F5"/>
<protein>
    <submittedName>
        <fullName evidence="1">Uncharacterized protein</fullName>
    </submittedName>
</protein>
<evidence type="ECO:0000313" key="1">
    <source>
        <dbReference type="EMBL" id="KAG9442682.1"/>
    </source>
</evidence>
<keyword evidence="2" id="KW-1185">Reference proteome</keyword>
<proteinExistence type="predicted"/>
<organism evidence="1 2">
    <name type="scientific">Aristolochia fimbriata</name>
    <name type="common">White veined hardy Dutchman's pipe vine</name>
    <dbReference type="NCBI Taxonomy" id="158543"/>
    <lineage>
        <taxon>Eukaryota</taxon>
        <taxon>Viridiplantae</taxon>
        <taxon>Streptophyta</taxon>
        <taxon>Embryophyta</taxon>
        <taxon>Tracheophyta</taxon>
        <taxon>Spermatophyta</taxon>
        <taxon>Magnoliopsida</taxon>
        <taxon>Magnoliidae</taxon>
        <taxon>Piperales</taxon>
        <taxon>Aristolochiaceae</taxon>
        <taxon>Aristolochia</taxon>
    </lineage>
</organism>
<name>A0AAV7E4F5_ARIFI</name>
<sequence>MEGRMKGSGKVVMIGKCIGSGVSESTTEVRMMGVKWEGIMMGFMQRISLILQYMESSYQQLWKAYINSNYGKLISTATIESSYQQQLWKAHINSNYGKLVSTATMK</sequence>
<gene>
    <name evidence="1" type="ORF">H6P81_018536</name>
</gene>
<evidence type="ECO:0000313" key="2">
    <source>
        <dbReference type="Proteomes" id="UP000825729"/>
    </source>
</evidence>
<dbReference type="EMBL" id="JAINDJ010000007">
    <property type="protein sequence ID" value="KAG9442682.1"/>
    <property type="molecule type" value="Genomic_DNA"/>
</dbReference>
<dbReference type="Proteomes" id="UP000825729">
    <property type="component" value="Unassembled WGS sequence"/>
</dbReference>
<comment type="caution">
    <text evidence="1">The sequence shown here is derived from an EMBL/GenBank/DDBJ whole genome shotgun (WGS) entry which is preliminary data.</text>
</comment>
<accession>A0AAV7E4F5</accession>
<reference evidence="1 2" key="1">
    <citation type="submission" date="2021-07" db="EMBL/GenBank/DDBJ databases">
        <title>The Aristolochia fimbriata genome: insights into angiosperm evolution, floral development and chemical biosynthesis.</title>
        <authorList>
            <person name="Jiao Y."/>
        </authorList>
    </citation>
    <scope>NUCLEOTIDE SEQUENCE [LARGE SCALE GENOMIC DNA]</scope>
    <source>
        <strain evidence="1">IBCAS-2021</strain>
        <tissue evidence="1">Leaf</tissue>
    </source>
</reference>